<reference evidence="1 2" key="1">
    <citation type="submission" date="2019-09" db="EMBL/GenBank/DDBJ databases">
        <title>The hologenome of the rock-dwelling lichen Lasallia pustulata.</title>
        <authorList>
            <person name="Greshake Tzovaras B."/>
            <person name="Segers F."/>
            <person name="Bicker A."/>
            <person name="Dal Grande F."/>
            <person name="Otte J."/>
            <person name="Hankeln T."/>
            <person name="Schmitt I."/>
            <person name="Ebersberger I."/>
        </authorList>
    </citation>
    <scope>NUCLEOTIDE SEQUENCE [LARGE SCALE GENOMIC DNA]</scope>
    <source>
        <strain evidence="1">A1-1</strain>
    </source>
</reference>
<dbReference type="AlphaFoldDB" id="A0A5M8Q4Y5"/>
<gene>
    <name evidence="1" type="ORF">FRX48_00780</name>
</gene>
<dbReference type="EMBL" id="VXIT01000001">
    <property type="protein sequence ID" value="KAA6416061.1"/>
    <property type="molecule type" value="Genomic_DNA"/>
</dbReference>
<proteinExistence type="predicted"/>
<sequence>MESVDIPGNFSAERPPVLNETICGCGCGCAGCVCYNAGEGDSIVSWRNDEDEGRESRFEHLANRIHDLRILDGEHREVFGGTASGLHKDEPYQTYRIESNPEFDAEADAEAAMSRALHDQLANHSEHRILLRETGGLHTSPWLLVDFPDPRPSTPGADSTMVNPSTGENSMMSSIASSMHLMRSVSPGYFTKHAGAGFQAFPHNFSDWPLELTAPQSHGPCCVHGSLCVGLPLRQGTTVESEVEYSDDDEDARSE</sequence>
<dbReference type="OrthoDB" id="5392951at2759"/>
<organism evidence="1 2">
    <name type="scientific">Lasallia pustulata</name>
    <dbReference type="NCBI Taxonomy" id="136370"/>
    <lineage>
        <taxon>Eukaryota</taxon>
        <taxon>Fungi</taxon>
        <taxon>Dikarya</taxon>
        <taxon>Ascomycota</taxon>
        <taxon>Pezizomycotina</taxon>
        <taxon>Lecanoromycetes</taxon>
        <taxon>OSLEUM clade</taxon>
        <taxon>Umbilicariomycetidae</taxon>
        <taxon>Umbilicariales</taxon>
        <taxon>Umbilicariaceae</taxon>
        <taxon>Lasallia</taxon>
    </lineage>
</organism>
<evidence type="ECO:0000313" key="1">
    <source>
        <dbReference type="EMBL" id="KAA6416061.1"/>
    </source>
</evidence>
<protein>
    <submittedName>
        <fullName evidence="1">Uncharacterized protein</fullName>
    </submittedName>
</protein>
<comment type="caution">
    <text evidence="1">The sequence shown here is derived from an EMBL/GenBank/DDBJ whole genome shotgun (WGS) entry which is preliminary data.</text>
</comment>
<accession>A0A5M8Q4Y5</accession>
<evidence type="ECO:0000313" key="2">
    <source>
        <dbReference type="Proteomes" id="UP000324767"/>
    </source>
</evidence>
<dbReference type="Proteomes" id="UP000324767">
    <property type="component" value="Unassembled WGS sequence"/>
</dbReference>
<name>A0A5M8Q4Y5_9LECA</name>